<reference evidence="2 3" key="1">
    <citation type="submission" date="2015-01" db="EMBL/GenBank/DDBJ databases">
        <title>Genome sequence of Mycobacterium llatzerense and Mycobacterium immunogenum recovered from brain abscess.</title>
        <authorList>
            <person name="Greninger A.L."/>
            <person name="Langelier C."/>
            <person name="Cunningham G."/>
            <person name="Chiu C.Y."/>
            <person name="Miller S."/>
        </authorList>
    </citation>
    <scope>NUCLEOTIDE SEQUENCE [LARGE SCALE GENOMIC DNA]</scope>
    <source>
        <strain evidence="2 3">CLUC14</strain>
    </source>
</reference>
<dbReference type="EMBL" id="JXST01000007">
    <property type="protein sequence ID" value="KIU17697.1"/>
    <property type="molecule type" value="Genomic_DNA"/>
</dbReference>
<sequence length="65" mass="6249">MTALTLAIGVPAAVADDTIVCEPGQVIVAGQCHMPSDMNNNHPGGTGGTTGSTTGGHGSPGSHGH</sequence>
<evidence type="ECO:0000256" key="1">
    <source>
        <dbReference type="SAM" id="MobiDB-lite"/>
    </source>
</evidence>
<dbReference type="PATRIC" id="fig|280871.6.peg.1500"/>
<gene>
    <name evidence="2" type="ORF">TL10_07240</name>
</gene>
<evidence type="ECO:0000313" key="2">
    <source>
        <dbReference type="EMBL" id="KIU17697.1"/>
    </source>
</evidence>
<feature type="compositionally biased region" description="Gly residues" evidence="1">
    <location>
        <begin position="44"/>
        <end position="65"/>
    </location>
</feature>
<accession>A0A0D1LGS5</accession>
<proteinExistence type="predicted"/>
<evidence type="ECO:0000313" key="3">
    <source>
        <dbReference type="Proteomes" id="UP000032221"/>
    </source>
</evidence>
<dbReference type="Proteomes" id="UP000032221">
    <property type="component" value="Unassembled WGS sequence"/>
</dbReference>
<comment type="caution">
    <text evidence="2">The sequence shown here is derived from an EMBL/GenBank/DDBJ whole genome shotgun (WGS) entry which is preliminary data.</text>
</comment>
<organism evidence="2 3">
    <name type="scientific">Mycolicibacterium llatzerense</name>
    <dbReference type="NCBI Taxonomy" id="280871"/>
    <lineage>
        <taxon>Bacteria</taxon>
        <taxon>Bacillati</taxon>
        <taxon>Actinomycetota</taxon>
        <taxon>Actinomycetes</taxon>
        <taxon>Mycobacteriales</taxon>
        <taxon>Mycobacteriaceae</taxon>
        <taxon>Mycolicibacterium</taxon>
    </lineage>
</organism>
<feature type="region of interest" description="Disordered" evidence="1">
    <location>
        <begin position="37"/>
        <end position="65"/>
    </location>
</feature>
<protein>
    <submittedName>
        <fullName evidence="2">Uncharacterized protein</fullName>
    </submittedName>
</protein>
<dbReference type="AlphaFoldDB" id="A0A0D1LGS5"/>
<keyword evidence="3" id="KW-1185">Reference proteome</keyword>
<name>A0A0D1LGS5_9MYCO</name>